<dbReference type="AlphaFoldDB" id="A4U8U2"/>
<dbReference type="Pfam" id="PF05721">
    <property type="entry name" value="PhyH"/>
    <property type="match status" value="1"/>
</dbReference>
<name>A4U8U2_9BACT</name>
<proteinExistence type="predicted"/>
<dbReference type="PANTHER" id="PTHR20883">
    <property type="entry name" value="PHYTANOYL-COA DIOXYGENASE DOMAIN CONTAINING 1"/>
    <property type="match status" value="1"/>
</dbReference>
<sequence length="200" mass="22757">MKTEVAPERVTQFQKEGFIVIEGFLNSEELQTWRDVTEEAVQQRLVSGDGLHNLDADDFYKNVFTQCLRLVDSHAGMKKLLTDPRLGRLAATLSGVDGVRLWHDQALFKQPYGNQTAWHRDVPYWAFHSRKSASMWFALDDATVANGCLWYLPGTHLLGNYELTRIGSNMLDQFHAYPEWLEIEAVPAPARQFPSSSTTP</sequence>
<organism evidence="1">
    <name type="scientific">Theonella swinhoei bacterial symbiont clone pSW1H8</name>
    <dbReference type="NCBI Taxonomy" id="377638"/>
    <lineage>
        <taxon>Bacteria</taxon>
        <taxon>environmental samples</taxon>
    </lineage>
</organism>
<keyword evidence="1" id="KW-0223">Dioxygenase</keyword>
<dbReference type="Gene3D" id="2.60.120.620">
    <property type="entry name" value="q2cbj1_9rhob like domain"/>
    <property type="match status" value="1"/>
</dbReference>
<keyword evidence="1" id="KW-0560">Oxidoreductase</keyword>
<dbReference type="GO" id="GO:0005506">
    <property type="term" value="F:iron ion binding"/>
    <property type="evidence" value="ECO:0007669"/>
    <property type="project" value="UniProtKB-ARBA"/>
</dbReference>
<dbReference type="InterPro" id="IPR008775">
    <property type="entry name" value="Phytyl_CoA_dOase-like"/>
</dbReference>
<dbReference type="EMBL" id="DQ438988">
    <property type="protein sequence ID" value="ABE03944.1"/>
    <property type="molecule type" value="Genomic_DNA"/>
</dbReference>
<dbReference type="GO" id="GO:0016706">
    <property type="term" value="F:2-oxoglutarate-dependent dioxygenase activity"/>
    <property type="evidence" value="ECO:0007669"/>
    <property type="project" value="UniProtKB-ARBA"/>
</dbReference>
<reference evidence="1" key="1">
    <citation type="journal article" date="2007" name="Appl. Environ. Microbiol.">
        <title>Widespread occurrence and genomic context of unusually small polyketide synthase genes in microbial consortia associated with marine sponges.</title>
        <authorList>
            <person name="Fieseler L."/>
            <person name="Hentschel U."/>
            <person name="Grozdanov L."/>
            <person name="Schirmer A."/>
            <person name="Wen G."/>
            <person name="Platzer M."/>
            <person name="Hrvatin S."/>
            <person name="Butzke D."/>
            <person name="Zimmermann K."/>
            <person name="Piel J."/>
        </authorList>
    </citation>
    <scope>NUCLEOTIDE SEQUENCE</scope>
</reference>
<evidence type="ECO:0000313" key="1">
    <source>
        <dbReference type="EMBL" id="ABE03944.1"/>
    </source>
</evidence>
<protein>
    <submittedName>
        <fullName evidence="1">Phytanoyl-CoA dioxygenase-like protein</fullName>
    </submittedName>
</protein>
<dbReference type="PANTHER" id="PTHR20883:SF46">
    <property type="entry name" value="PHYTANOYL-COA HYDROXYLASE"/>
    <property type="match status" value="1"/>
</dbReference>
<dbReference type="SUPFAM" id="SSF51197">
    <property type="entry name" value="Clavaminate synthase-like"/>
    <property type="match status" value="1"/>
</dbReference>
<accession>A4U8U2</accession>